<sequence>MELELVIISLVLVASVFVPFFIIDFSGKSGIAQMKKLFKLELVKNNLKLTEQENWGNTFIGVDREQKKMLFMKFSEVDPSIHLIDLSKIQACEIDSKIGSVKTKVKKENILKQLNLKISPIDTRNPEVILNFYDWEGIYSEDFEMARAEKWKTIIKSLMTTIVTGKRAA</sequence>
<gene>
    <name evidence="2" type="ORF">ABXZ32_09365</name>
</gene>
<evidence type="ECO:0000313" key="2">
    <source>
        <dbReference type="EMBL" id="MET7029604.1"/>
    </source>
</evidence>
<proteinExistence type="predicted"/>
<evidence type="ECO:0000256" key="1">
    <source>
        <dbReference type="SAM" id="Phobius"/>
    </source>
</evidence>
<keyword evidence="1" id="KW-0472">Membrane</keyword>
<reference evidence="2 3" key="1">
    <citation type="submission" date="2024-07" db="EMBL/GenBank/DDBJ databases">
        <title>The genome sequence of type strain Sediminicola luteus GDMCC 1.2596T.</title>
        <authorList>
            <person name="Liu Y."/>
        </authorList>
    </citation>
    <scope>NUCLEOTIDE SEQUENCE [LARGE SCALE GENOMIC DNA]</scope>
    <source>
        <strain evidence="2 3">GDMCC 1.2596</strain>
    </source>
</reference>
<keyword evidence="3" id="KW-1185">Reference proteome</keyword>
<accession>A0ABV2TWH9</accession>
<feature type="transmembrane region" description="Helical" evidence="1">
    <location>
        <begin position="6"/>
        <end position="26"/>
    </location>
</feature>
<evidence type="ECO:0000313" key="3">
    <source>
        <dbReference type="Proteomes" id="UP001549773"/>
    </source>
</evidence>
<dbReference type="Proteomes" id="UP001549773">
    <property type="component" value="Unassembled WGS sequence"/>
</dbReference>
<keyword evidence="1" id="KW-0812">Transmembrane</keyword>
<keyword evidence="1" id="KW-1133">Transmembrane helix</keyword>
<organism evidence="2 3">
    <name type="scientific">Sediminicola luteus</name>
    <dbReference type="NCBI Taxonomy" id="319238"/>
    <lineage>
        <taxon>Bacteria</taxon>
        <taxon>Pseudomonadati</taxon>
        <taxon>Bacteroidota</taxon>
        <taxon>Flavobacteriia</taxon>
        <taxon>Flavobacteriales</taxon>
        <taxon>Flavobacteriaceae</taxon>
        <taxon>Sediminicola</taxon>
    </lineage>
</organism>
<dbReference type="EMBL" id="JBEWYP010000004">
    <property type="protein sequence ID" value="MET7029604.1"/>
    <property type="molecule type" value="Genomic_DNA"/>
</dbReference>
<dbReference type="RefSeq" id="WP_354618414.1">
    <property type="nucleotide sequence ID" value="NZ_JBEWYP010000004.1"/>
</dbReference>
<protein>
    <submittedName>
        <fullName evidence="2">Uncharacterized protein</fullName>
    </submittedName>
</protein>
<comment type="caution">
    <text evidence="2">The sequence shown here is derived from an EMBL/GenBank/DDBJ whole genome shotgun (WGS) entry which is preliminary data.</text>
</comment>
<name>A0ABV2TWH9_9FLAO</name>